<proteinExistence type="predicted"/>
<protein>
    <submittedName>
        <fullName evidence="1">Uncharacterized protein</fullName>
    </submittedName>
</protein>
<name>A0A089L4X6_PAEBO</name>
<organism evidence="1 2">
    <name type="scientific">Paenibacillus borealis</name>
    <dbReference type="NCBI Taxonomy" id="160799"/>
    <lineage>
        <taxon>Bacteria</taxon>
        <taxon>Bacillati</taxon>
        <taxon>Bacillota</taxon>
        <taxon>Bacilli</taxon>
        <taxon>Bacillales</taxon>
        <taxon>Paenibacillaceae</taxon>
        <taxon>Paenibacillus</taxon>
    </lineage>
</organism>
<dbReference type="Proteomes" id="UP000029518">
    <property type="component" value="Chromosome"/>
</dbReference>
<reference evidence="1" key="1">
    <citation type="submission" date="2014-08" db="EMBL/GenBank/DDBJ databases">
        <title>Comparative genomics of the Paenibacillus odorifer group.</title>
        <authorList>
            <person name="den Bakker H.C."/>
            <person name="Tsai Y.-C.Y.-C."/>
            <person name="Martin N."/>
            <person name="Korlach J."/>
            <person name="Wiedmann M."/>
        </authorList>
    </citation>
    <scope>NUCLEOTIDE SEQUENCE [LARGE SCALE GENOMIC DNA]</scope>
    <source>
        <strain evidence="1">DSM 13188</strain>
    </source>
</reference>
<accession>A0A089L4X6</accession>
<dbReference type="OrthoDB" id="2663288at2"/>
<dbReference type="HOGENOM" id="CLU_2992465_0_0_9"/>
<dbReference type="KEGG" id="pbd:PBOR_05805"/>
<dbReference type="EMBL" id="CP009285">
    <property type="protein sequence ID" value="AIQ56506.1"/>
    <property type="molecule type" value="Genomic_DNA"/>
</dbReference>
<evidence type="ECO:0000313" key="1">
    <source>
        <dbReference type="EMBL" id="AIQ56506.1"/>
    </source>
</evidence>
<gene>
    <name evidence="1" type="ORF">PBOR_05805</name>
</gene>
<dbReference type="RefSeq" id="WP_042210833.1">
    <property type="nucleotide sequence ID" value="NZ_CP009285.1"/>
</dbReference>
<dbReference type="AlphaFoldDB" id="A0A089L4X6"/>
<evidence type="ECO:0000313" key="2">
    <source>
        <dbReference type="Proteomes" id="UP000029518"/>
    </source>
</evidence>
<sequence>MEKDRNNWSDALSEQDIPAEAVDWESIIADPEEEELYGEAGLLDADATIGELPAEDEDE</sequence>
<keyword evidence="2" id="KW-1185">Reference proteome</keyword>